<dbReference type="InterPro" id="IPR003356">
    <property type="entry name" value="DNA_methylase_A-5"/>
</dbReference>
<proteinExistence type="predicted"/>
<comment type="catalytic activity">
    <reaction evidence="4">
        <text>a 2'-deoxyadenosine in DNA + S-adenosyl-L-methionine = an N(6)-methyl-2'-deoxyadenosine in DNA + S-adenosyl-L-homocysteine + H(+)</text>
        <dbReference type="Rhea" id="RHEA:15197"/>
        <dbReference type="Rhea" id="RHEA-COMP:12418"/>
        <dbReference type="Rhea" id="RHEA-COMP:12419"/>
        <dbReference type="ChEBI" id="CHEBI:15378"/>
        <dbReference type="ChEBI" id="CHEBI:57856"/>
        <dbReference type="ChEBI" id="CHEBI:59789"/>
        <dbReference type="ChEBI" id="CHEBI:90615"/>
        <dbReference type="ChEBI" id="CHEBI:90616"/>
        <dbReference type="EC" id="2.1.1.72"/>
    </reaction>
</comment>
<evidence type="ECO:0000313" key="7">
    <source>
        <dbReference type="EMBL" id="OIP82344.1"/>
    </source>
</evidence>
<evidence type="ECO:0000313" key="8">
    <source>
        <dbReference type="Proteomes" id="UP000183758"/>
    </source>
</evidence>
<dbReference type="PRINTS" id="PR00507">
    <property type="entry name" value="N12N6MTFRASE"/>
</dbReference>
<dbReference type="GO" id="GO:0009007">
    <property type="term" value="F:site-specific DNA-methyltransferase (adenine-specific) activity"/>
    <property type="evidence" value="ECO:0007669"/>
    <property type="project" value="UniProtKB-EC"/>
</dbReference>
<dbReference type="Gene3D" id="3.40.50.150">
    <property type="entry name" value="Vaccinia Virus protein VP39"/>
    <property type="match status" value="1"/>
</dbReference>
<dbReference type="Pfam" id="PF02384">
    <property type="entry name" value="N6_Mtase"/>
    <property type="match status" value="1"/>
</dbReference>
<dbReference type="PANTHER" id="PTHR33841:SF1">
    <property type="entry name" value="DNA METHYLTRANSFERASE A"/>
    <property type="match status" value="1"/>
</dbReference>
<keyword evidence="2" id="KW-0489">Methyltransferase</keyword>
<dbReference type="Proteomes" id="UP000183758">
    <property type="component" value="Unassembled WGS sequence"/>
</dbReference>
<evidence type="ECO:0000256" key="2">
    <source>
        <dbReference type="ARBA" id="ARBA00022603"/>
    </source>
</evidence>
<feature type="domain" description="Type ISP restriction-modification enzyme LLaBIII C-terminal specificity" evidence="6">
    <location>
        <begin position="675"/>
        <end position="979"/>
    </location>
</feature>
<dbReference type="InterPro" id="IPR041635">
    <property type="entry name" value="Type_ISP_LLaBIII_C"/>
</dbReference>
<protein>
    <recommendedName>
        <fullName evidence="1">site-specific DNA-methyltransferase (adenine-specific)</fullName>
        <ecNumber evidence="1">2.1.1.72</ecNumber>
    </recommendedName>
</protein>
<organism evidence="7 8">
    <name type="scientific">Candidatus Roizmanbacteria bacterium CG2_30_33_16</name>
    <dbReference type="NCBI Taxonomy" id="1805340"/>
    <lineage>
        <taxon>Bacteria</taxon>
        <taxon>Candidatus Roizmaniibacteriota</taxon>
    </lineage>
</organism>
<evidence type="ECO:0000256" key="1">
    <source>
        <dbReference type="ARBA" id="ARBA00011900"/>
    </source>
</evidence>
<dbReference type="GO" id="GO:0003677">
    <property type="term" value="F:DNA binding"/>
    <property type="evidence" value="ECO:0007669"/>
    <property type="project" value="InterPro"/>
</dbReference>
<gene>
    <name evidence="7" type="ORF">AUK04_04955</name>
</gene>
<dbReference type="Pfam" id="PF18135">
    <property type="entry name" value="Type_ISP_C"/>
    <property type="match status" value="1"/>
</dbReference>
<evidence type="ECO:0000259" key="6">
    <source>
        <dbReference type="Pfam" id="PF18135"/>
    </source>
</evidence>
<comment type="caution">
    <text evidence="7">The sequence shown here is derived from an EMBL/GenBank/DDBJ whole genome shotgun (WGS) entry which is preliminary data.</text>
</comment>
<evidence type="ECO:0000256" key="4">
    <source>
        <dbReference type="ARBA" id="ARBA00047942"/>
    </source>
</evidence>
<evidence type="ECO:0000259" key="5">
    <source>
        <dbReference type="Pfam" id="PF02384"/>
    </source>
</evidence>
<dbReference type="PANTHER" id="PTHR33841">
    <property type="entry name" value="DNA METHYLTRANSFERASE YEEA-RELATED"/>
    <property type="match status" value="1"/>
</dbReference>
<dbReference type="AlphaFoldDB" id="A0A1J5HTR3"/>
<evidence type="ECO:0000256" key="3">
    <source>
        <dbReference type="ARBA" id="ARBA00022679"/>
    </source>
</evidence>
<dbReference type="InterPro" id="IPR029063">
    <property type="entry name" value="SAM-dependent_MTases_sf"/>
</dbReference>
<dbReference type="GO" id="GO:0032259">
    <property type="term" value="P:methylation"/>
    <property type="evidence" value="ECO:0007669"/>
    <property type="project" value="UniProtKB-KW"/>
</dbReference>
<dbReference type="EC" id="2.1.1.72" evidence="1"/>
<sequence>MLQEYIKNIFNSYKRGDAREESYYSALEELIKSYIHKKGKKFDVTVLPKKTEGGNPDFRVWASRQKITGYFEAKSLNTINLDEIENSEQLKRYREIFPNLILTNFFEFRLYRNGEMVKTITIGRHFLIEKLDSLPPVENEVDFIALMEQFFSFSVSKITTAKQLAIELAKRTGFLRDQLINELKIEDNIQGIQMLEGFYKTFKDYLISSLTISQFADLFAQTITYGLFVARTRAEEKDFHRESAVKYIPHTIGILRKVFQFVSAPDLPISMKVIDDITEILAATDVGKIIHRFYHENKGTDPIIHFYETFLSHYDKKERAKRGVYYTPESVVKYIVKTVDYLLKKKFDKPDGFASNSVTVLDPAAGTLTFPAEAIKLAISGYKEKYGDGNIASLIKENILENFYAFELMMAPYAIGHLKIFLLLEEFGYRMKDDDRFKLFLTNTLEMKELAFTELPLYDAIADESQQANKIKKNKKIMVVLGNPPYSVSSSNKIEKDNEINSVYESYKELVRKEERNIQPLSDDYIKFIAFAHWKIKQAGTGIVAMITNNSYLDGIIHRDMRRKLMEDFNQIYIVNLHGSSKRQEKTPQGTKDENVFDIQQGVSIIILVKGEKLLKYIKYFDLWGLREEKYNFLTNHSIENTEFSLLSPKQPQHFFVKKDFSQQENYDKFISLKDIFNKYNAGIATGKDDVLVNFNKETLFRKLSIKDKELFKLTMEHEGVNKELIEIWWEELQAIDIEKQIKKYFYRPFDQRYTIYNNKILQRSRKIIMDNFLDNNLSIVISNTSINKYYNEVYISNELSDKHLTGYQTYVFPLFIYPIGERKELFNSKTNKTSNINWTNLPIEYQKIRSAEAVFYYIYAILYSNIYRQKYQEFLKIDFPKIPFTKNIELFKSISSIGENLSNLHLLKTPELNNPTSKFIGQGDNVVKEIKYTDERLYINSEQYFTPVASNIYNYYIGGYKVLNKWLKDRKSRTLSLEEVRRFCQVITSLKLTIEIQERIDKFYPEVEKILM</sequence>
<dbReference type="GO" id="GO:0008170">
    <property type="term" value="F:N-methyltransferase activity"/>
    <property type="evidence" value="ECO:0007669"/>
    <property type="project" value="InterPro"/>
</dbReference>
<name>A0A1J5HTR3_9BACT</name>
<feature type="domain" description="DNA methylase adenine-specific" evidence="5">
    <location>
        <begin position="302"/>
        <end position="569"/>
    </location>
</feature>
<dbReference type="InterPro" id="IPR050953">
    <property type="entry name" value="N4_N6_ade-DNA_methylase"/>
</dbReference>
<reference evidence="7 8" key="1">
    <citation type="journal article" date="2016" name="Environ. Microbiol.">
        <title>Genomic resolution of a cold subsurface aquifer community provides metabolic insights for novel microbes adapted to high CO concentrations.</title>
        <authorList>
            <person name="Probst A.J."/>
            <person name="Castelle C.J."/>
            <person name="Singh A."/>
            <person name="Brown C.T."/>
            <person name="Anantharaman K."/>
            <person name="Sharon I."/>
            <person name="Hug L.A."/>
            <person name="Burstein D."/>
            <person name="Emerson J.B."/>
            <person name="Thomas B.C."/>
            <person name="Banfield J.F."/>
        </authorList>
    </citation>
    <scope>NUCLEOTIDE SEQUENCE [LARGE SCALE GENOMIC DNA]</scope>
    <source>
        <strain evidence="7">CG2_30_33_16</strain>
    </source>
</reference>
<dbReference type="EMBL" id="MNZM01000117">
    <property type="protein sequence ID" value="OIP82344.1"/>
    <property type="molecule type" value="Genomic_DNA"/>
</dbReference>
<dbReference type="SUPFAM" id="SSF53335">
    <property type="entry name" value="S-adenosyl-L-methionine-dependent methyltransferases"/>
    <property type="match status" value="1"/>
</dbReference>
<keyword evidence="3" id="KW-0808">Transferase</keyword>
<accession>A0A1J5HTR3</accession>